<keyword evidence="3" id="KW-1185">Reference proteome</keyword>
<accession>A0AAW1L4G9</accession>
<name>A0AAW1L4G9_POPJA</name>
<evidence type="ECO:0000313" key="3">
    <source>
        <dbReference type="Proteomes" id="UP001458880"/>
    </source>
</evidence>
<comment type="caution">
    <text evidence="2">The sequence shown here is derived from an EMBL/GenBank/DDBJ whole genome shotgun (WGS) entry which is preliminary data.</text>
</comment>
<sequence>MTHKALTNNLPQSFKKRYIERKIRARLLRIQRRRNKVYRRKNGNHNGPDADYGQVTSISDAPDVSEEILETEKKAFLRSLEKQQKISH</sequence>
<dbReference type="AlphaFoldDB" id="A0AAW1L4G9"/>
<gene>
    <name evidence="2" type="ORF">QE152_g18112</name>
</gene>
<dbReference type="Proteomes" id="UP001458880">
    <property type="component" value="Unassembled WGS sequence"/>
</dbReference>
<evidence type="ECO:0000256" key="1">
    <source>
        <dbReference type="SAM" id="MobiDB-lite"/>
    </source>
</evidence>
<dbReference type="EMBL" id="JASPKY010000172">
    <property type="protein sequence ID" value="KAK9728159.1"/>
    <property type="molecule type" value="Genomic_DNA"/>
</dbReference>
<evidence type="ECO:0000313" key="2">
    <source>
        <dbReference type="EMBL" id="KAK9728159.1"/>
    </source>
</evidence>
<protein>
    <submittedName>
        <fullName evidence="2">Uncharacterized protein</fullName>
    </submittedName>
</protein>
<feature type="region of interest" description="Disordered" evidence="1">
    <location>
        <begin position="35"/>
        <end position="56"/>
    </location>
</feature>
<reference evidence="2 3" key="1">
    <citation type="journal article" date="2024" name="BMC Genomics">
        <title>De novo assembly and annotation of Popillia japonica's genome with initial clues to its potential as an invasive pest.</title>
        <authorList>
            <person name="Cucini C."/>
            <person name="Boschi S."/>
            <person name="Funari R."/>
            <person name="Cardaioli E."/>
            <person name="Iannotti N."/>
            <person name="Marturano G."/>
            <person name="Paoli F."/>
            <person name="Bruttini M."/>
            <person name="Carapelli A."/>
            <person name="Frati F."/>
            <person name="Nardi F."/>
        </authorList>
    </citation>
    <scope>NUCLEOTIDE SEQUENCE [LARGE SCALE GENOMIC DNA]</scope>
    <source>
        <strain evidence="2">DMR45628</strain>
    </source>
</reference>
<organism evidence="2 3">
    <name type="scientific">Popillia japonica</name>
    <name type="common">Japanese beetle</name>
    <dbReference type="NCBI Taxonomy" id="7064"/>
    <lineage>
        <taxon>Eukaryota</taxon>
        <taxon>Metazoa</taxon>
        <taxon>Ecdysozoa</taxon>
        <taxon>Arthropoda</taxon>
        <taxon>Hexapoda</taxon>
        <taxon>Insecta</taxon>
        <taxon>Pterygota</taxon>
        <taxon>Neoptera</taxon>
        <taxon>Endopterygota</taxon>
        <taxon>Coleoptera</taxon>
        <taxon>Polyphaga</taxon>
        <taxon>Scarabaeiformia</taxon>
        <taxon>Scarabaeidae</taxon>
        <taxon>Rutelinae</taxon>
        <taxon>Popillia</taxon>
    </lineage>
</organism>
<proteinExistence type="predicted"/>